<sequence length="100" mass="11504">MCGRLCPVRIAPQELGEKLRTVEQRDKVEKRKKWDTKSIPGILVGYHGLRDGCRVYVPSKRRTCITHDVVFKKDRAVAEHKLTAKEVSCFEIHGEEESRA</sequence>
<evidence type="ECO:0000313" key="3">
    <source>
        <dbReference type="Proteomes" id="UP000801492"/>
    </source>
</evidence>
<feature type="domain" description="Retroviral polymerase SH3-like" evidence="1">
    <location>
        <begin position="29"/>
        <end position="76"/>
    </location>
</feature>
<dbReference type="InterPro" id="IPR057670">
    <property type="entry name" value="SH3_retrovirus"/>
</dbReference>
<dbReference type="Pfam" id="PF25597">
    <property type="entry name" value="SH3_retrovirus"/>
    <property type="match status" value="1"/>
</dbReference>
<evidence type="ECO:0000313" key="2">
    <source>
        <dbReference type="EMBL" id="KAF2886108.1"/>
    </source>
</evidence>
<dbReference type="AlphaFoldDB" id="A0A8K0G583"/>
<reference evidence="2" key="1">
    <citation type="submission" date="2019-08" db="EMBL/GenBank/DDBJ databases">
        <title>The genome of the North American firefly Photinus pyralis.</title>
        <authorList>
            <consortium name="Photinus pyralis genome working group"/>
            <person name="Fallon T.R."/>
            <person name="Sander Lower S.E."/>
            <person name="Weng J.-K."/>
        </authorList>
    </citation>
    <scope>NUCLEOTIDE SEQUENCE</scope>
    <source>
        <strain evidence="2">TRF0915ILg1</strain>
        <tissue evidence="2">Whole body</tissue>
    </source>
</reference>
<evidence type="ECO:0000259" key="1">
    <source>
        <dbReference type="Pfam" id="PF25597"/>
    </source>
</evidence>
<accession>A0A8K0G583</accession>
<comment type="caution">
    <text evidence="2">The sequence shown here is derived from an EMBL/GenBank/DDBJ whole genome shotgun (WGS) entry which is preliminary data.</text>
</comment>
<dbReference type="EMBL" id="VTPC01088648">
    <property type="protein sequence ID" value="KAF2886108.1"/>
    <property type="molecule type" value="Genomic_DNA"/>
</dbReference>
<proteinExistence type="predicted"/>
<dbReference type="OrthoDB" id="6782751at2759"/>
<protein>
    <recommendedName>
        <fullName evidence="1">Retroviral polymerase SH3-like domain-containing protein</fullName>
    </recommendedName>
</protein>
<dbReference type="Proteomes" id="UP000801492">
    <property type="component" value="Unassembled WGS sequence"/>
</dbReference>
<gene>
    <name evidence="2" type="ORF">ILUMI_20066</name>
</gene>
<organism evidence="2 3">
    <name type="scientific">Ignelater luminosus</name>
    <name type="common">Cucubano</name>
    <name type="synonym">Pyrophorus luminosus</name>
    <dbReference type="NCBI Taxonomy" id="2038154"/>
    <lineage>
        <taxon>Eukaryota</taxon>
        <taxon>Metazoa</taxon>
        <taxon>Ecdysozoa</taxon>
        <taxon>Arthropoda</taxon>
        <taxon>Hexapoda</taxon>
        <taxon>Insecta</taxon>
        <taxon>Pterygota</taxon>
        <taxon>Neoptera</taxon>
        <taxon>Endopterygota</taxon>
        <taxon>Coleoptera</taxon>
        <taxon>Polyphaga</taxon>
        <taxon>Elateriformia</taxon>
        <taxon>Elateroidea</taxon>
        <taxon>Elateridae</taxon>
        <taxon>Agrypninae</taxon>
        <taxon>Pyrophorini</taxon>
        <taxon>Ignelater</taxon>
    </lineage>
</organism>
<keyword evidence="3" id="KW-1185">Reference proteome</keyword>
<name>A0A8K0G583_IGNLU</name>